<dbReference type="InterPro" id="IPR006047">
    <property type="entry name" value="GH13_cat_dom"/>
</dbReference>
<dbReference type="NCBIfam" id="NF006968">
    <property type="entry name" value="PRK09441.1-1"/>
    <property type="match status" value="1"/>
</dbReference>
<comment type="cofactor">
    <cofactor evidence="1">
        <name>Ca(2+)</name>
        <dbReference type="ChEBI" id="CHEBI:29108"/>
    </cofactor>
</comment>
<comment type="caution">
    <text evidence="8">The sequence shown here is derived from an EMBL/GenBank/DDBJ whole genome shotgun (WGS) entry which is preliminary data.</text>
</comment>
<feature type="domain" description="Glycosyl hydrolase family 13 catalytic" evidence="7">
    <location>
        <begin position="4"/>
        <end position="392"/>
    </location>
</feature>
<evidence type="ECO:0000256" key="3">
    <source>
        <dbReference type="ARBA" id="ARBA00022723"/>
    </source>
</evidence>
<evidence type="ECO:0000256" key="2">
    <source>
        <dbReference type="ARBA" id="ARBA00008061"/>
    </source>
</evidence>
<dbReference type="Gene3D" id="3.20.20.80">
    <property type="entry name" value="Glycosidases"/>
    <property type="match status" value="1"/>
</dbReference>
<dbReference type="InterPro" id="IPR015237">
    <property type="entry name" value="Alpha-amylase_C_pro"/>
</dbReference>
<dbReference type="InterPro" id="IPR013776">
    <property type="entry name" value="A-amylase_thermo"/>
</dbReference>
<protein>
    <submittedName>
        <fullName evidence="8">Alpha-amylase</fullName>
        <ecNumber evidence="8">3.2.1.1</ecNumber>
    </submittedName>
</protein>
<organism evidence="8 9">
    <name type="scientific">Streptococcus dentapri</name>
    <dbReference type="NCBI Taxonomy" id="573564"/>
    <lineage>
        <taxon>Bacteria</taxon>
        <taxon>Bacillati</taxon>
        <taxon>Bacillota</taxon>
        <taxon>Bacilli</taxon>
        <taxon>Lactobacillales</taxon>
        <taxon>Streptococcaceae</taxon>
        <taxon>Streptococcus</taxon>
    </lineage>
</organism>
<dbReference type="SUPFAM" id="SSF51445">
    <property type="entry name" value="(Trans)glycosidases"/>
    <property type="match status" value="1"/>
</dbReference>
<evidence type="ECO:0000313" key="8">
    <source>
        <dbReference type="EMBL" id="MFC3931418.1"/>
    </source>
</evidence>
<dbReference type="InterPro" id="IPR013780">
    <property type="entry name" value="Glyco_hydro_b"/>
</dbReference>
<gene>
    <name evidence="8" type="ORF">ACFOSE_01195</name>
</gene>
<keyword evidence="4 8" id="KW-0378">Hydrolase</keyword>
<evidence type="ECO:0000256" key="5">
    <source>
        <dbReference type="ARBA" id="ARBA00023277"/>
    </source>
</evidence>
<dbReference type="Pfam" id="PF00128">
    <property type="entry name" value="Alpha-amylase"/>
    <property type="match status" value="1"/>
</dbReference>
<accession>A0ABV8CZD3</accession>
<keyword evidence="6 8" id="KW-0326">Glycosidase</keyword>
<keyword evidence="5" id="KW-0119">Carbohydrate metabolism</keyword>
<keyword evidence="9" id="KW-1185">Reference proteome</keyword>
<reference evidence="9" key="1">
    <citation type="journal article" date="2019" name="Int. J. Syst. Evol. Microbiol.">
        <title>The Global Catalogue of Microorganisms (GCM) 10K type strain sequencing project: providing services to taxonomists for standard genome sequencing and annotation.</title>
        <authorList>
            <consortium name="The Broad Institute Genomics Platform"/>
            <consortium name="The Broad Institute Genome Sequencing Center for Infectious Disease"/>
            <person name="Wu L."/>
            <person name="Ma J."/>
        </authorList>
    </citation>
    <scope>NUCLEOTIDE SEQUENCE [LARGE SCALE GENOMIC DNA]</scope>
    <source>
        <strain evidence="9">CCUG 58728</strain>
    </source>
</reference>
<dbReference type="SMART" id="SM00642">
    <property type="entry name" value="Aamy"/>
    <property type="match status" value="1"/>
</dbReference>
<proteinExistence type="inferred from homology"/>
<keyword evidence="3" id="KW-0479">Metal-binding</keyword>
<evidence type="ECO:0000256" key="4">
    <source>
        <dbReference type="ARBA" id="ARBA00022801"/>
    </source>
</evidence>
<dbReference type="EMBL" id="JBHSAC010000010">
    <property type="protein sequence ID" value="MFC3931418.1"/>
    <property type="molecule type" value="Genomic_DNA"/>
</dbReference>
<dbReference type="InterPro" id="IPR017853">
    <property type="entry name" value="GH"/>
</dbReference>
<dbReference type="NCBIfam" id="NF006969">
    <property type="entry name" value="PRK09441.1-2"/>
    <property type="match status" value="1"/>
</dbReference>
<dbReference type="EC" id="3.2.1.1" evidence="8"/>
<dbReference type="Gene3D" id="2.40.30.140">
    <property type="match status" value="1"/>
</dbReference>
<dbReference type="RefSeq" id="WP_380429419.1">
    <property type="nucleotide sequence ID" value="NZ_JBHSAC010000010.1"/>
</dbReference>
<evidence type="ECO:0000256" key="6">
    <source>
        <dbReference type="ARBA" id="ARBA00023295"/>
    </source>
</evidence>
<sequence>MSNDVVMQYFEWYLPDDGQHWQRLAGDVQHLKEIGISMVWLPPAFKGTSSSDVGYGVYDLFDLGEFDQKGTIRTKYGSKEDYLNAIETLKANGISPIADVVLNHKASADSTESFTVVEVDPNDRTKILSEPFTIQGWTHFTFDGRHDIYNDFHWHWYHFTGTDFDAASSRQGIFQIQGDNKGWADSQLVDQENGNYDYLMYADLDFKHPEVIKNIDDWVEWFLDTTGIEGFRLDAVKHIDSYFMKNFIYNVKKKMGDDFYVFGEFWNGDQESNKEYLANIDYSFDLVDVKLHQNLFDASQVASAYDLRQVFEGTLVQNNPESAVTFVDNHDTQRGQALESTVAEWFKPAAYSIILLRQQGLPCVFYGDYYGISGEFAQQDFQDELDKLLYVRQYHVYGEQIDYLDAPDCIGWVNLGSEEHPDGSVVLISNDQATSKRMDLGVSNAGKTFVDIMGVSPEEVQIGEDGWAEFPVQGQSVSVWINNQTLESA</sequence>
<dbReference type="PANTHER" id="PTHR43447">
    <property type="entry name" value="ALPHA-AMYLASE"/>
    <property type="match status" value="1"/>
</dbReference>
<dbReference type="NCBIfam" id="NF006971">
    <property type="entry name" value="PRK09441.1-4"/>
    <property type="match status" value="1"/>
</dbReference>
<dbReference type="Proteomes" id="UP001595901">
    <property type="component" value="Unassembled WGS sequence"/>
</dbReference>
<dbReference type="PIRSF" id="PIRSF001021">
    <property type="entry name" value="Alph-amls_thrmst"/>
    <property type="match status" value="1"/>
</dbReference>
<evidence type="ECO:0000259" key="7">
    <source>
        <dbReference type="SMART" id="SM00642"/>
    </source>
</evidence>
<dbReference type="Gene3D" id="2.60.40.1180">
    <property type="entry name" value="Golgi alpha-mannosidase II"/>
    <property type="match status" value="1"/>
</dbReference>
<evidence type="ECO:0000256" key="1">
    <source>
        <dbReference type="ARBA" id="ARBA00001913"/>
    </source>
</evidence>
<evidence type="ECO:0000313" key="9">
    <source>
        <dbReference type="Proteomes" id="UP001595901"/>
    </source>
</evidence>
<dbReference type="Pfam" id="PF09154">
    <property type="entry name" value="Alpha-amy_C_pro"/>
    <property type="match status" value="1"/>
</dbReference>
<dbReference type="SUPFAM" id="SSF51011">
    <property type="entry name" value="Glycosyl hydrolase domain"/>
    <property type="match status" value="1"/>
</dbReference>
<name>A0ABV8CZD3_9STRE</name>
<comment type="similarity">
    <text evidence="2">Belongs to the glycosyl hydrolase 13 family.</text>
</comment>
<dbReference type="GO" id="GO:0004556">
    <property type="term" value="F:alpha-amylase activity"/>
    <property type="evidence" value="ECO:0007669"/>
    <property type="project" value="UniProtKB-EC"/>
</dbReference>
<dbReference type="CDD" id="cd11318">
    <property type="entry name" value="AmyAc_bac_fung_AmyA"/>
    <property type="match status" value="1"/>
</dbReference>